<name>A0A1E1XGN7_9ACAR</name>
<feature type="non-terminal residue" evidence="2">
    <location>
        <position position="1"/>
    </location>
</feature>
<feature type="region of interest" description="Disordered" evidence="1">
    <location>
        <begin position="1"/>
        <end position="99"/>
    </location>
</feature>
<feature type="compositionally biased region" description="Basic and acidic residues" evidence="1">
    <location>
        <begin position="13"/>
        <end position="29"/>
    </location>
</feature>
<protein>
    <submittedName>
        <fullName evidence="2">Uncharacterized protein</fullName>
    </submittedName>
</protein>
<evidence type="ECO:0000313" key="2">
    <source>
        <dbReference type="EMBL" id="JAT98480.1"/>
    </source>
</evidence>
<feature type="compositionally biased region" description="Basic and acidic residues" evidence="1">
    <location>
        <begin position="36"/>
        <end position="77"/>
    </location>
</feature>
<accession>A0A1E1XGN7</accession>
<dbReference type="AlphaFoldDB" id="A0A1E1XGN7"/>
<feature type="region of interest" description="Disordered" evidence="1">
    <location>
        <begin position="173"/>
        <end position="192"/>
    </location>
</feature>
<reference evidence="2" key="1">
    <citation type="journal article" date="2017" name="Front. Cell. Infect. Microbiol.">
        <title>The Distinct Transcriptional Response of the Midgut of Amblyomma sculptum and Amblyomma aureolatum Ticks to Rickettsia rickettsii Correlates to Their Differences in Susceptibility to Infection.</title>
        <authorList>
            <person name="Martins L.A."/>
            <person name="Galletti M.F.B.M."/>
            <person name="Ribeiro J.M."/>
            <person name="Fujita A."/>
            <person name="Costa F.B."/>
            <person name="Labruna M.B."/>
            <person name="Daffre S."/>
            <person name="Fogaca A.C."/>
        </authorList>
    </citation>
    <scope>NUCLEOTIDE SEQUENCE</scope>
</reference>
<evidence type="ECO:0000256" key="1">
    <source>
        <dbReference type="SAM" id="MobiDB-lite"/>
    </source>
</evidence>
<dbReference type="EMBL" id="GFAC01000708">
    <property type="protein sequence ID" value="JAT98480.1"/>
    <property type="molecule type" value="mRNA"/>
</dbReference>
<feature type="compositionally biased region" description="Polar residues" evidence="1">
    <location>
        <begin position="175"/>
        <end position="184"/>
    </location>
</feature>
<sequence length="358" mass="39217">KEANAEAMRQKRKAESEEDKLRRLAARAEARKRKREARDEAKKRRRQDPEVLKAEAEAKRSKRRENAAIRQADNEGRKQRRIKGPARLQQPHATANNPTGHVCSVCGRLWHKRDLTPLPRGKQCVLQFVFNDSDLSAFKLCRTCLQSVNANKIPNYSTTEGYVCPPKSQHLPPLNNKSNVTSPRPETPSAVDGIATQKDSTKLCKKHASTAVTSTGTSTFSSVCSISTQTEVTDNGTQTAGILYGKGTQTQCVHLTSLGVQSPFMYGSPYHITRNAGVGTFYSKGPHFPSTRLEAPSAVDGLAIHDKSPNLRKMYASIVITNTGTSTRSAMSIISTQTDVAHTGAQTEELLCGKGTQT</sequence>
<proteinExistence type="evidence at transcript level"/>
<organism evidence="2">
    <name type="scientific">Amblyomma aureolatum</name>
    <dbReference type="NCBI Taxonomy" id="187763"/>
    <lineage>
        <taxon>Eukaryota</taxon>
        <taxon>Metazoa</taxon>
        <taxon>Ecdysozoa</taxon>
        <taxon>Arthropoda</taxon>
        <taxon>Chelicerata</taxon>
        <taxon>Arachnida</taxon>
        <taxon>Acari</taxon>
        <taxon>Parasitiformes</taxon>
        <taxon>Ixodida</taxon>
        <taxon>Ixodoidea</taxon>
        <taxon>Ixodidae</taxon>
        <taxon>Amblyomminae</taxon>
        <taxon>Amblyomma</taxon>
    </lineage>
</organism>